<feature type="domain" description="HAMP" evidence="16">
    <location>
        <begin position="330"/>
        <end position="382"/>
    </location>
</feature>
<evidence type="ECO:0000259" key="16">
    <source>
        <dbReference type="PROSITE" id="PS50885"/>
    </source>
</evidence>
<keyword evidence="9 17" id="KW-0418">Kinase</keyword>
<evidence type="ECO:0000256" key="13">
    <source>
        <dbReference type="ARBA" id="ARBA00023136"/>
    </source>
</evidence>
<dbReference type="SMART" id="SM00304">
    <property type="entry name" value="HAMP"/>
    <property type="match status" value="1"/>
</dbReference>
<dbReference type="Gene3D" id="6.10.340.10">
    <property type="match status" value="1"/>
</dbReference>
<evidence type="ECO:0000256" key="3">
    <source>
        <dbReference type="ARBA" id="ARBA00012438"/>
    </source>
</evidence>
<dbReference type="PANTHER" id="PTHR34220">
    <property type="entry name" value="SENSOR HISTIDINE KINASE YPDA"/>
    <property type="match status" value="1"/>
</dbReference>
<dbReference type="InterPro" id="IPR036890">
    <property type="entry name" value="HATPase_C_sf"/>
</dbReference>
<keyword evidence="7 14" id="KW-0812">Transmembrane</keyword>
<dbReference type="InterPro" id="IPR003594">
    <property type="entry name" value="HATPase_dom"/>
</dbReference>
<reference evidence="17 18" key="1">
    <citation type="submission" date="2018-09" db="EMBL/GenBank/DDBJ databases">
        <title>Paenibacillus aracenensis nov. sp. isolated from a cave in southern Spain.</title>
        <authorList>
            <person name="Jurado V."/>
            <person name="Gutierrez-Patricio S."/>
            <person name="Gonzalez-Pimentel J.L."/>
            <person name="Miller A.Z."/>
            <person name="Laiz L."/>
            <person name="Saiz-Jimenez C."/>
        </authorList>
    </citation>
    <scope>NUCLEOTIDE SEQUENCE [LARGE SCALE GENOMIC DNA]</scope>
    <source>
        <strain evidence="17 18">DSM 22867</strain>
    </source>
</reference>
<keyword evidence="4" id="KW-1003">Cell membrane</keyword>
<dbReference type="PROSITE" id="PS50109">
    <property type="entry name" value="HIS_KIN"/>
    <property type="match status" value="1"/>
</dbReference>
<dbReference type="Pfam" id="PF00672">
    <property type="entry name" value="HAMP"/>
    <property type="match status" value="1"/>
</dbReference>
<evidence type="ECO:0000256" key="2">
    <source>
        <dbReference type="ARBA" id="ARBA00004651"/>
    </source>
</evidence>
<dbReference type="Pfam" id="PF06580">
    <property type="entry name" value="His_kinase"/>
    <property type="match status" value="1"/>
</dbReference>
<evidence type="ECO:0000256" key="4">
    <source>
        <dbReference type="ARBA" id="ARBA00022475"/>
    </source>
</evidence>
<dbReference type="RefSeq" id="WP_119598289.1">
    <property type="nucleotide sequence ID" value="NZ_QXQA01000002.1"/>
</dbReference>
<sequence>MRHRRSPITWFKNQELARKLILINFFLIVIPLGILSYFAFSRFAAAMEHKVGDFQLQAIKGLTLNLDTYMEELDRLTLMPYQYEEIIRFLESDRRGEGDNPLSLEEIKALNNFVTQVFLNGRVDIMGVSLFGEKGASYVVLPESQYVTTYSLDENAEWLKRQQGGSGQSVFVATHEISSTSGATYQAFSIARELRSFDSGKKLGYIVIDVDPSVIRGILSQVSLGSREHIYIADWNNRLVAGKTDAEPAELAGALPSSGEMPSQGVSHAVVDGERQLVAYVTSPITNWTTVGIVPAKELMKDAEGIRQSILLFGAACVGIAMLASVFLAYRMTRPLRTLITLMRKVERGDLKVSFPVRHWDEIGRLGKAFNTMVSNLSQLGYLLYETEIREKDAQIAALQSKINPHFLYNTLGSISMYAEMDGNRDVVRMTNNLSRLLRYSLSSHKELVTLEEELEHVKGYMTIQQMRYEERLDFRLSVHESVRGCMVIPLMIQPIVENAINHGIDKGAGSGMIAVECERREQTLVITIEDDGIGLSDEQLQHLRKRLLFSKDTGGRSGNGLLNVHRRIVLHFGPAYGLRLESMPYRGLKAIIELPAIAAEGILKGEKHA</sequence>
<dbReference type="EC" id="2.7.13.3" evidence="3"/>
<dbReference type="EMBL" id="QXQA01000002">
    <property type="protein sequence ID" value="RIX59458.1"/>
    <property type="molecule type" value="Genomic_DNA"/>
</dbReference>
<dbReference type="GO" id="GO:0005886">
    <property type="term" value="C:plasma membrane"/>
    <property type="evidence" value="ECO:0007669"/>
    <property type="project" value="UniProtKB-SubCell"/>
</dbReference>
<evidence type="ECO:0000256" key="5">
    <source>
        <dbReference type="ARBA" id="ARBA00022553"/>
    </source>
</evidence>
<comment type="caution">
    <text evidence="17">The sequence shown here is derived from an EMBL/GenBank/DDBJ whole genome shotgun (WGS) entry which is preliminary data.</text>
</comment>
<evidence type="ECO:0000256" key="8">
    <source>
        <dbReference type="ARBA" id="ARBA00022741"/>
    </source>
</evidence>
<dbReference type="GO" id="GO:0005524">
    <property type="term" value="F:ATP binding"/>
    <property type="evidence" value="ECO:0007669"/>
    <property type="project" value="UniProtKB-KW"/>
</dbReference>
<evidence type="ECO:0000256" key="10">
    <source>
        <dbReference type="ARBA" id="ARBA00022840"/>
    </source>
</evidence>
<evidence type="ECO:0000256" key="1">
    <source>
        <dbReference type="ARBA" id="ARBA00000085"/>
    </source>
</evidence>
<keyword evidence="18" id="KW-1185">Reference proteome</keyword>
<feature type="transmembrane region" description="Helical" evidence="14">
    <location>
        <begin position="310"/>
        <end position="330"/>
    </location>
</feature>
<evidence type="ECO:0000313" key="18">
    <source>
        <dbReference type="Proteomes" id="UP000266482"/>
    </source>
</evidence>
<accession>A0A3A1VEW5</accession>
<evidence type="ECO:0000256" key="11">
    <source>
        <dbReference type="ARBA" id="ARBA00022989"/>
    </source>
</evidence>
<dbReference type="SUPFAM" id="SSF158472">
    <property type="entry name" value="HAMP domain-like"/>
    <property type="match status" value="1"/>
</dbReference>
<keyword evidence="8" id="KW-0547">Nucleotide-binding</keyword>
<dbReference type="Gene3D" id="3.30.450.20">
    <property type="entry name" value="PAS domain"/>
    <property type="match status" value="2"/>
</dbReference>
<feature type="transmembrane region" description="Helical" evidence="14">
    <location>
        <begin position="21"/>
        <end position="40"/>
    </location>
</feature>
<dbReference type="OrthoDB" id="9776552at2"/>
<dbReference type="PROSITE" id="PS50885">
    <property type="entry name" value="HAMP"/>
    <property type="match status" value="1"/>
</dbReference>
<keyword evidence="13 14" id="KW-0472">Membrane</keyword>
<dbReference type="Gene3D" id="3.30.565.10">
    <property type="entry name" value="Histidine kinase-like ATPase, C-terminal domain"/>
    <property type="match status" value="1"/>
</dbReference>
<dbReference type="CDD" id="cd06225">
    <property type="entry name" value="HAMP"/>
    <property type="match status" value="1"/>
</dbReference>
<evidence type="ECO:0000256" key="6">
    <source>
        <dbReference type="ARBA" id="ARBA00022679"/>
    </source>
</evidence>
<keyword evidence="11 14" id="KW-1133">Transmembrane helix</keyword>
<name>A0A3A1VEW5_9BACL</name>
<evidence type="ECO:0000256" key="7">
    <source>
        <dbReference type="ARBA" id="ARBA00022692"/>
    </source>
</evidence>
<dbReference type="SMART" id="SM00387">
    <property type="entry name" value="HATPase_c"/>
    <property type="match status" value="1"/>
</dbReference>
<dbReference type="Pfam" id="PF02518">
    <property type="entry name" value="HATPase_c"/>
    <property type="match status" value="1"/>
</dbReference>
<evidence type="ECO:0000256" key="9">
    <source>
        <dbReference type="ARBA" id="ARBA00022777"/>
    </source>
</evidence>
<organism evidence="17 18">
    <name type="scientific">Paenibacillus nanensis</name>
    <dbReference type="NCBI Taxonomy" id="393251"/>
    <lineage>
        <taxon>Bacteria</taxon>
        <taxon>Bacillati</taxon>
        <taxon>Bacillota</taxon>
        <taxon>Bacilli</taxon>
        <taxon>Bacillales</taxon>
        <taxon>Paenibacillaceae</taxon>
        <taxon>Paenibacillus</taxon>
    </lineage>
</organism>
<protein>
    <recommendedName>
        <fullName evidence="3">histidine kinase</fullName>
        <ecNumber evidence="3">2.7.13.3</ecNumber>
    </recommendedName>
</protein>
<gene>
    <name evidence="17" type="ORF">D3P08_04735</name>
</gene>
<dbReference type="InterPro" id="IPR033479">
    <property type="entry name" value="dCache_1"/>
</dbReference>
<dbReference type="Pfam" id="PF02743">
    <property type="entry name" value="dCache_1"/>
    <property type="match status" value="1"/>
</dbReference>
<dbReference type="InterPro" id="IPR010559">
    <property type="entry name" value="Sig_transdc_His_kin_internal"/>
</dbReference>
<dbReference type="SUPFAM" id="SSF55874">
    <property type="entry name" value="ATPase domain of HSP90 chaperone/DNA topoisomerase II/histidine kinase"/>
    <property type="match status" value="1"/>
</dbReference>
<dbReference type="AlphaFoldDB" id="A0A3A1VEW5"/>
<dbReference type="GO" id="GO:0000155">
    <property type="term" value="F:phosphorelay sensor kinase activity"/>
    <property type="evidence" value="ECO:0007669"/>
    <property type="project" value="InterPro"/>
</dbReference>
<keyword evidence="5" id="KW-0597">Phosphoprotein</keyword>
<feature type="domain" description="Histidine kinase" evidence="15">
    <location>
        <begin position="492"/>
        <end position="599"/>
    </location>
</feature>
<dbReference type="PANTHER" id="PTHR34220:SF7">
    <property type="entry name" value="SENSOR HISTIDINE KINASE YPDA"/>
    <property type="match status" value="1"/>
</dbReference>
<evidence type="ECO:0000256" key="12">
    <source>
        <dbReference type="ARBA" id="ARBA00023012"/>
    </source>
</evidence>
<keyword evidence="6" id="KW-0808">Transferase</keyword>
<keyword evidence="12" id="KW-0902">Two-component regulatory system</keyword>
<dbReference type="InterPro" id="IPR005467">
    <property type="entry name" value="His_kinase_dom"/>
</dbReference>
<dbReference type="InterPro" id="IPR050640">
    <property type="entry name" value="Bact_2-comp_sensor_kinase"/>
</dbReference>
<keyword evidence="10" id="KW-0067">ATP-binding</keyword>
<evidence type="ECO:0000259" key="15">
    <source>
        <dbReference type="PROSITE" id="PS50109"/>
    </source>
</evidence>
<evidence type="ECO:0000313" key="17">
    <source>
        <dbReference type="EMBL" id="RIX59458.1"/>
    </source>
</evidence>
<comment type="catalytic activity">
    <reaction evidence="1">
        <text>ATP + protein L-histidine = ADP + protein N-phospho-L-histidine.</text>
        <dbReference type="EC" id="2.7.13.3"/>
    </reaction>
</comment>
<proteinExistence type="predicted"/>
<dbReference type="Proteomes" id="UP000266482">
    <property type="component" value="Unassembled WGS sequence"/>
</dbReference>
<comment type="subcellular location">
    <subcellularLocation>
        <location evidence="2">Cell membrane</location>
        <topology evidence="2">Multi-pass membrane protein</topology>
    </subcellularLocation>
</comment>
<dbReference type="InterPro" id="IPR003660">
    <property type="entry name" value="HAMP_dom"/>
</dbReference>
<evidence type="ECO:0000256" key="14">
    <source>
        <dbReference type="SAM" id="Phobius"/>
    </source>
</evidence>